<dbReference type="Pfam" id="PF06224">
    <property type="entry name" value="AlkZ-like"/>
    <property type="match status" value="1"/>
</dbReference>
<comment type="caution">
    <text evidence="1">The sequence shown here is derived from an EMBL/GenBank/DDBJ whole genome shotgun (WGS) entry which is preliminary data.</text>
</comment>
<gene>
    <name evidence="1" type="ORF">WJX68_12790</name>
</gene>
<organism evidence="1 2">
    <name type="scientific">Pseudonocardia spirodelae</name>
    <dbReference type="NCBI Taxonomy" id="3133431"/>
    <lineage>
        <taxon>Bacteria</taxon>
        <taxon>Bacillati</taxon>
        <taxon>Actinomycetota</taxon>
        <taxon>Actinomycetes</taxon>
        <taxon>Pseudonocardiales</taxon>
        <taxon>Pseudonocardiaceae</taxon>
        <taxon>Pseudonocardia</taxon>
    </lineage>
</organism>
<dbReference type="EMBL" id="JBBJUP010000009">
    <property type="protein sequence ID" value="MEJ8279813.1"/>
    <property type="molecule type" value="Genomic_DNA"/>
</dbReference>
<sequence>MRVLTADDALRALLARQLLTGRVATTVPRALERLCGLQTQHAPSGYLGLHARLEGFDRAALTAMLHDGRVVQAWAMRSTIHMLSARDHPRFTAAVRDEQRADWLRLRRDVTGADMAAAAGVVAGAVAAGPRRQADLTAELAAHGLPAGTWPGVQHWTGLVRVPPAGTWDTPRAHVYGPAGTREPTPEDRCELARRYLRAFGPATAPDVARFAGWPVAVARAALGELTLRRFTGEDGAELLDVPRAPLPGPGTPLPVRFLGPFDAVLLLGHAARARIVPAAHRAHVFATTKPRSAPTFLLHGRVAGTWERRGQRVVTSPFTALDAADARAVAEEGERLAAWHPAP</sequence>
<accession>A0ABU8T864</accession>
<name>A0ABU8T864_9PSEU</name>
<proteinExistence type="predicted"/>
<dbReference type="PANTHER" id="PTHR38479">
    <property type="entry name" value="LMO0824 PROTEIN"/>
    <property type="match status" value="1"/>
</dbReference>
<dbReference type="Proteomes" id="UP001364211">
    <property type="component" value="Unassembled WGS sequence"/>
</dbReference>
<keyword evidence="1" id="KW-0238">DNA-binding</keyword>
<evidence type="ECO:0000313" key="1">
    <source>
        <dbReference type="EMBL" id="MEJ8279813.1"/>
    </source>
</evidence>
<evidence type="ECO:0000313" key="2">
    <source>
        <dbReference type="Proteomes" id="UP001364211"/>
    </source>
</evidence>
<dbReference type="PANTHER" id="PTHR38479:SF2">
    <property type="entry name" value="WINGED HELIX DNA-BINDING DOMAIN-CONTAINING PROTEIN"/>
    <property type="match status" value="1"/>
</dbReference>
<dbReference type="GO" id="GO:0003677">
    <property type="term" value="F:DNA binding"/>
    <property type="evidence" value="ECO:0007669"/>
    <property type="project" value="UniProtKB-KW"/>
</dbReference>
<protein>
    <submittedName>
        <fullName evidence="1">Winged helix DNA-binding domain-containing protein</fullName>
    </submittedName>
</protein>
<dbReference type="RefSeq" id="WP_340290154.1">
    <property type="nucleotide sequence ID" value="NZ_JBBJUP010000009.1"/>
</dbReference>
<dbReference type="InterPro" id="IPR009351">
    <property type="entry name" value="AlkZ-like"/>
</dbReference>
<reference evidence="1 2" key="1">
    <citation type="submission" date="2024-03" db="EMBL/GenBank/DDBJ databases">
        <title>Draft genome sequence of Pseudonocardia sp. DW16-2.</title>
        <authorList>
            <person name="Duangmal K."/>
        </authorList>
    </citation>
    <scope>NUCLEOTIDE SEQUENCE [LARGE SCALE GENOMIC DNA]</scope>
    <source>
        <strain evidence="1 2">DW16-2</strain>
    </source>
</reference>
<keyword evidence="2" id="KW-1185">Reference proteome</keyword>